<accession>A0A0W0W554</accession>
<dbReference type="RefSeq" id="WP_058452061.1">
    <property type="nucleotide sequence ID" value="NZ_CAAAIB010000009.1"/>
</dbReference>
<evidence type="ECO:0008006" key="4">
    <source>
        <dbReference type="Google" id="ProtNLM"/>
    </source>
</evidence>
<keyword evidence="3" id="KW-1185">Reference proteome</keyword>
<feature type="transmembrane region" description="Helical" evidence="1">
    <location>
        <begin position="46"/>
        <end position="68"/>
    </location>
</feature>
<evidence type="ECO:0000256" key="1">
    <source>
        <dbReference type="SAM" id="Phobius"/>
    </source>
</evidence>
<gene>
    <name evidence="2" type="ORF">Lmac_1278</name>
</gene>
<proteinExistence type="predicted"/>
<dbReference type="Proteomes" id="UP000054908">
    <property type="component" value="Unassembled WGS sequence"/>
</dbReference>
<keyword evidence="1" id="KW-0812">Transmembrane</keyword>
<evidence type="ECO:0000313" key="2">
    <source>
        <dbReference type="EMBL" id="KTD27030.1"/>
    </source>
</evidence>
<dbReference type="PATRIC" id="fig|466.6.peg.1355"/>
<dbReference type="EMBL" id="LNYL01000033">
    <property type="protein sequence ID" value="KTD27030.1"/>
    <property type="molecule type" value="Genomic_DNA"/>
</dbReference>
<comment type="caution">
    <text evidence="2">The sequence shown here is derived from an EMBL/GenBank/DDBJ whole genome shotgun (WGS) entry which is preliminary data.</text>
</comment>
<protein>
    <recommendedName>
        <fullName evidence="4">Transmembrane protein</fullName>
    </recommendedName>
</protein>
<feature type="transmembrane region" description="Helical" evidence="1">
    <location>
        <begin position="17"/>
        <end position="34"/>
    </location>
</feature>
<keyword evidence="1" id="KW-0472">Membrane</keyword>
<organism evidence="2 3">
    <name type="scientific">Legionella maceachernii</name>
    <dbReference type="NCBI Taxonomy" id="466"/>
    <lineage>
        <taxon>Bacteria</taxon>
        <taxon>Pseudomonadati</taxon>
        <taxon>Pseudomonadota</taxon>
        <taxon>Gammaproteobacteria</taxon>
        <taxon>Legionellales</taxon>
        <taxon>Legionellaceae</taxon>
        <taxon>Legionella</taxon>
    </lineage>
</organism>
<reference evidence="2 3" key="1">
    <citation type="submission" date="2015-11" db="EMBL/GenBank/DDBJ databases">
        <title>Genomic analysis of 38 Legionella species identifies large and diverse effector repertoires.</title>
        <authorList>
            <person name="Burstein D."/>
            <person name="Amaro F."/>
            <person name="Zusman T."/>
            <person name="Lifshitz Z."/>
            <person name="Cohen O."/>
            <person name="Gilbert J.A."/>
            <person name="Pupko T."/>
            <person name="Shuman H.A."/>
            <person name="Segal G."/>
        </authorList>
    </citation>
    <scope>NUCLEOTIDE SEQUENCE [LARGE SCALE GENOMIC DNA]</scope>
    <source>
        <strain evidence="2 3">PX-1-G2-E2</strain>
    </source>
</reference>
<dbReference type="OrthoDB" id="5656218at2"/>
<name>A0A0W0W554_9GAMM</name>
<dbReference type="AlphaFoldDB" id="A0A0W0W554"/>
<keyword evidence="1" id="KW-1133">Transmembrane helix</keyword>
<evidence type="ECO:0000313" key="3">
    <source>
        <dbReference type="Proteomes" id="UP000054908"/>
    </source>
</evidence>
<sequence>MIWNDTYLSQRPGIPKWLCCIASCINFVMAYFTIDSAMTETGLMNKTIPTLLSFFLIYYGLSGVLAILKGDVYVEKIEKEGDVFILTNGFHKQAKFTASEVLSVESSKSSIAEKFFTGFAKHIPGLDLILKDGSKYYITSDMENIDTLKAHLLGKVEGAYK</sequence>
<dbReference type="STRING" id="466.Lmac_1278"/>